<protein>
    <submittedName>
        <fullName evidence="1">Uncharacterized protein</fullName>
    </submittedName>
</protein>
<organism evidence="1 2">
    <name type="scientific">Streptosporangium album</name>
    <dbReference type="NCBI Taxonomy" id="47479"/>
    <lineage>
        <taxon>Bacteria</taxon>
        <taxon>Bacillati</taxon>
        <taxon>Actinomycetota</taxon>
        <taxon>Actinomycetes</taxon>
        <taxon>Streptosporangiales</taxon>
        <taxon>Streptosporangiaceae</taxon>
        <taxon>Streptosporangium</taxon>
    </lineage>
</organism>
<sequence>MLQNRRKFSPEFKDEVIKSIWIDSSQHELAAKKLSGMISAPQTDLWEALLKTAADLIELDFGK</sequence>
<dbReference type="EMBL" id="JACHJU010000003">
    <property type="protein sequence ID" value="MBB4941848.1"/>
    <property type="molecule type" value="Genomic_DNA"/>
</dbReference>
<evidence type="ECO:0000313" key="2">
    <source>
        <dbReference type="Proteomes" id="UP000534286"/>
    </source>
</evidence>
<accession>A0A7W7WCH2</accession>
<proteinExistence type="predicted"/>
<dbReference type="RefSeq" id="WP_184757944.1">
    <property type="nucleotide sequence ID" value="NZ_BAABEK010000112.1"/>
</dbReference>
<keyword evidence="2" id="KW-1185">Reference proteome</keyword>
<reference evidence="1 2" key="1">
    <citation type="submission" date="2020-08" db="EMBL/GenBank/DDBJ databases">
        <title>Sequencing the genomes of 1000 actinobacteria strains.</title>
        <authorList>
            <person name="Klenk H.-P."/>
        </authorList>
    </citation>
    <scope>NUCLEOTIDE SEQUENCE [LARGE SCALE GENOMIC DNA]</scope>
    <source>
        <strain evidence="1 2">DSM 43023</strain>
    </source>
</reference>
<comment type="caution">
    <text evidence="1">The sequence shown here is derived from an EMBL/GenBank/DDBJ whole genome shotgun (WGS) entry which is preliminary data.</text>
</comment>
<dbReference type="Proteomes" id="UP000534286">
    <property type="component" value="Unassembled WGS sequence"/>
</dbReference>
<gene>
    <name evidence="1" type="ORF">FHR32_006234</name>
</gene>
<name>A0A7W7WCH2_9ACTN</name>
<dbReference type="AlphaFoldDB" id="A0A7W7WCH2"/>
<evidence type="ECO:0000313" key="1">
    <source>
        <dbReference type="EMBL" id="MBB4941848.1"/>
    </source>
</evidence>